<keyword evidence="1" id="KW-1133">Transmembrane helix</keyword>
<organism evidence="2 3">
    <name type="scientific">Companilactobacillus ginsenosidimutans</name>
    <dbReference type="NCBI Taxonomy" id="1007676"/>
    <lineage>
        <taxon>Bacteria</taxon>
        <taxon>Bacillati</taxon>
        <taxon>Bacillota</taxon>
        <taxon>Bacilli</taxon>
        <taxon>Lactobacillales</taxon>
        <taxon>Lactobacillaceae</taxon>
        <taxon>Companilactobacillus</taxon>
    </lineage>
</organism>
<dbReference type="AlphaFoldDB" id="A0A0H4QM76"/>
<feature type="transmembrane region" description="Helical" evidence="1">
    <location>
        <begin position="50"/>
        <end position="72"/>
    </location>
</feature>
<gene>
    <name evidence="2" type="ORF">ABM34_09905</name>
</gene>
<feature type="transmembrane region" description="Helical" evidence="1">
    <location>
        <begin position="15"/>
        <end position="38"/>
    </location>
</feature>
<dbReference type="KEGG" id="lgn:ABM34_09905"/>
<dbReference type="RefSeq" id="WP_048705417.1">
    <property type="nucleotide sequence ID" value="NZ_CP012034.1"/>
</dbReference>
<dbReference type="Proteomes" id="UP000036106">
    <property type="component" value="Chromosome"/>
</dbReference>
<dbReference type="OrthoDB" id="2322477at2"/>
<feature type="transmembrane region" description="Helical" evidence="1">
    <location>
        <begin position="143"/>
        <end position="161"/>
    </location>
</feature>
<feature type="transmembrane region" description="Helical" evidence="1">
    <location>
        <begin position="112"/>
        <end position="131"/>
    </location>
</feature>
<name>A0A0H4QM76_9LACO</name>
<dbReference type="STRING" id="1007676.ABM34_09905"/>
<keyword evidence="1" id="KW-0812">Transmembrane</keyword>
<keyword evidence="1" id="KW-0472">Membrane</keyword>
<sequence>MRSFLDKNSNNKVTVFSYVALSFMIVYVLGIISTIASVSGVVQILGWARIFSIAIKPLIISYIVTYVIYWLPTIKSDFSQQGTVLLNVSMTMVFSALLTVIVSIATSNLPTTVVKIVIFSAVYGLLGWLNWKYVDIQKNMRYVLLAISVAFFLYEVIKLFVK</sequence>
<accession>A0A0H4QM76</accession>
<keyword evidence="3" id="KW-1185">Reference proteome</keyword>
<dbReference type="EMBL" id="CP012034">
    <property type="protein sequence ID" value="AKP67813.1"/>
    <property type="molecule type" value="Genomic_DNA"/>
</dbReference>
<evidence type="ECO:0000313" key="2">
    <source>
        <dbReference type="EMBL" id="AKP67813.1"/>
    </source>
</evidence>
<proteinExistence type="predicted"/>
<evidence type="ECO:0000256" key="1">
    <source>
        <dbReference type="SAM" id="Phobius"/>
    </source>
</evidence>
<protein>
    <submittedName>
        <fullName evidence="2">Uncharacterized protein</fullName>
    </submittedName>
</protein>
<evidence type="ECO:0000313" key="3">
    <source>
        <dbReference type="Proteomes" id="UP000036106"/>
    </source>
</evidence>
<feature type="transmembrane region" description="Helical" evidence="1">
    <location>
        <begin position="84"/>
        <end position="106"/>
    </location>
</feature>
<reference evidence="3" key="1">
    <citation type="submission" date="2015-07" db="EMBL/GenBank/DDBJ databases">
        <title>Lactobacillus ginsenosidimutans/EMML 3141/ whole genome sequencing.</title>
        <authorList>
            <person name="Kim M.K."/>
            <person name="Im W.-T."/>
            <person name="Srinivasan S."/>
            <person name="Lee J.-J."/>
        </authorList>
    </citation>
    <scope>NUCLEOTIDE SEQUENCE [LARGE SCALE GENOMIC DNA]</scope>
    <source>
        <strain evidence="3">EMML 3041</strain>
    </source>
</reference>
<dbReference type="PATRIC" id="fig|1007676.4.peg.2005"/>